<keyword evidence="3" id="KW-1185">Reference proteome</keyword>
<evidence type="ECO:0000313" key="2">
    <source>
        <dbReference type="EMBL" id="TFK35681.1"/>
    </source>
</evidence>
<evidence type="ECO:0000313" key="3">
    <source>
        <dbReference type="Proteomes" id="UP000308652"/>
    </source>
</evidence>
<dbReference type="Proteomes" id="UP000308652">
    <property type="component" value="Unassembled WGS sequence"/>
</dbReference>
<keyword evidence="1" id="KW-1133">Transmembrane helix</keyword>
<keyword evidence="1" id="KW-0472">Membrane</keyword>
<sequence length="184" mass="20117">MSQSRLPVTNQPQAVDLSSMDLYRDYHEVNEKGVTHEHGHGSECRQCAITSAGHKNCHNSRLRRFLVPIIVALLTLGVVLAFSCIIDYFNLFELGTEGLMRRAADAATGTNDNGSFVNRKLYLIVIFVGLFVVIILAVMLSAWFCRGAFENPLCCPCYLCACCGGLACLECIGCGLCAEGIDQM</sequence>
<feature type="transmembrane region" description="Helical" evidence="1">
    <location>
        <begin position="65"/>
        <end position="89"/>
    </location>
</feature>
<dbReference type="AlphaFoldDB" id="A0A5C3M3M3"/>
<evidence type="ECO:0000256" key="1">
    <source>
        <dbReference type="SAM" id="Phobius"/>
    </source>
</evidence>
<evidence type="ECO:0008006" key="4">
    <source>
        <dbReference type="Google" id="ProtNLM"/>
    </source>
</evidence>
<dbReference type="EMBL" id="ML213619">
    <property type="protein sequence ID" value="TFK35681.1"/>
    <property type="molecule type" value="Genomic_DNA"/>
</dbReference>
<proteinExistence type="predicted"/>
<protein>
    <recommendedName>
        <fullName evidence="4">Transmembrane protein</fullName>
    </recommendedName>
</protein>
<keyword evidence="1" id="KW-0812">Transmembrane</keyword>
<reference evidence="2 3" key="1">
    <citation type="journal article" date="2019" name="Nat. Ecol. Evol.">
        <title>Megaphylogeny resolves global patterns of mushroom evolution.</title>
        <authorList>
            <person name="Varga T."/>
            <person name="Krizsan K."/>
            <person name="Foldi C."/>
            <person name="Dima B."/>
            <person name="Sanchez-Garcia M."/>
            <person name="Sanchez-Ramirez S."/>
            <person name="Szollosi G.J."/>
            <person name="Szarkandi J.G."/>
            <person name="Papp V."/>
            <person name="Albert L."/>
            <person name="Andreopoulos W."/>
            <person name="Angelini C."/>
            <person name="Antonin V."/>
            <person name="Barry K.W."/>
            <person name="Bougher N.L."/>
            <person name="Buchanan P."/>
            <person name="Buyck B."/>
            <person name="Bense V."/>
            <person name="Catcheside P."/>
            <person name="Chovatia M."/>
            <person name="Cooper J."/>
            <person name="Damon W."/>
            <person name="Desjardin D."/>
            <person name="Finy P."/>
            <person name="Geml J."/>
            <person name="Haridas S."/>
            <person name="Hughes K."/>
            <person name="Justo A."/>
            <person name="Karasinski D."/>
            <person name="Kautmanova I."/>
            <person name="Kiss B."/>
            <person name="Kocsube S."/>
            <person name="Kotiranta H."/>
            <person name="LaButti K.M."/>
            <person name="Lechner B.E."/>
            <person name="Liimatainen K."/>
            <person name="Lipzen A."/>
            <person name="Lukacs Z."/>
            <person name="Mihaltcheva S."/>
            <person name="Morgado L.N."/>
            <person name="Niskanen T."/>
            <person name="Noordeloos M.E."/>
            <person name="Ohm R.A."/>
            <person name="Ortiz-Santana B."/>
            <person name="Ovrebo C."/>
            <person name="Racz N."/>
            <person name="Riley R."/>
            <person name="Savchenko A."/>
            <person name="Shiryaev A."/>
            <person name="Soop K."/>
            <person name="Spirin V."/>
            <person name="Szebenyi C."/>
            <person name="Tomsovsky M."/>
            <person name="Tulloss R.E."/>
            <person name="Uehling J."/>
            <person name="Grigoriev I.V."/>
            <person name="Vagvolgyi C."/>
            <person name="Papp T."/>
            <person name="Martin F.M."/>
            <person name="Miettinen O."/>
            <person name="Hibbett D.S."/>
            <person name="Nagy L.G."/>
        </authorList>
    </citation>
    <scope>NUCLEOTIDE SEQUENCE [LARGE SCALE GENOMIC DNA]</scope>
    <source>
        <strain evidence="2 3">CBS 166.37</strain>
    </source>
</reference>
<dbReference type="OrthoDB" id="3006091at2759"/>
<accession>A0A5C3M3M3</accession>
<feature type="transmembrane region" description="Helical" evidence="1">
    <location>
        <begin position="121"/>
        <end position="144"/>
    </location>
</feature>
<name>A0A5C3M3M3_9AGAR</name>
<organism evidence="2 3">
    <name type="scientific">Crucibulum laeve</name>
    <dbReference type="NCBI Taxonomy" id="68775"/>
    <lineage>
        <taxon>Eukaryota</taxon>
        <taxon>Fungi</taxon>
        <taxon>Dikarya</taxon>
        <taxon>Basidiomycota</taxon>
        <taxon>Agaricomycotina</taxon>
        <taxon>Agaricomycetes</taxon>
        <taxon>Agaricomycetidae</taxon>
        <taxon>Agaricales</taxon>
        <taxon>Agaricineae</taxon>
        <taxon>Nidulariaceae</taxon>
        <taxon>Crucibulum</taxon>
    </lineage>
</organism>
<gene>
    <name evidence="2" type="ORF">BDQ12DRAFT_737398</name>
</gene>